<dbReference type="Proteomes" id="UP000299102">
    <property type="component" value="Unassembled WGS sequence"/>
</dbReference>
<keyword evidence="1" id="KW-1133">Transmembrane helix</keyword>
<protein>
    <submittedName>
        <fullName evidence="2">Uncharacterized protein</fullName>
    </submittedName>
</protein>
<accession>A0A4C1YLD5</accession>
<proteinExistence type="predicted"/>
<organism evidence="2 3">
    <name type="scientific">Eumeta variegata</name>
    <name type="common">Bagworm moth</name>
    <name type="synonym">Eumeta japonica</name>
    <dbReference type="NCBI Taxonomy" id="151549"/>
    <lineage>
        <taxon>Eukaryota</taxon>
        <taxon>Metazoa</taxon>
        <taxon>Ecdysozoa</taxon>
        <taxon>Arthropoda</taxon>
        <taxon>Hexapoda</taxon>
        <taxon>Insecta</taxon>
        <taxon>Pterygota</taxon>
        <taxon>Neoptera</taxon>
        <taxon>Endopterygota</taxon>
        <taxon>Lepidoptera</taxon>
        <taxon>Glossata</taxon>
        <taxon>Ditrysia</taxon>
        <taxon>Tineoidea</taxon>
        <taxon>Psychidae</taxon>
        <taxon>Oiketicinae</taxon>
        <taxon>Eumeta</taxon>
    </lineage>
</organism>
<reference evidence="2 3" key="1">
    <citation type="journal article" date="2019" name="Commun. Biol.">
        <title>The bagworm genome reveals a unique fibroin gene that provides high tensile strength.</title>
        <authorList>
            <person name="Kono N."/>
            <person name="Nakamura H."/>
            <person name="Ohtoshi R."/>
            <person name="Tomita M."/>
            <person name="Numata K."/>
            <person name="Arakawa K."/>
        </authorList>
    </citation>
    <scope>NUCLEOTIDE SEQUENCE [LARGE SCALE GENOMIC DNA]</scope>
</reference>
<evidence type="ECO:0000313" key="3">
    <source>
        <dbReference type="Proteomes" id="UP000299102"/>
    </source>
</evidence>
<comment type="caution">
    <text evidence="2">The sequence shown here is derived from an EMBL/GenBank/DDBJ whole genome shotgun (WGS) entry which is preliminary data.</text>
</comment>
<keyword evidence="1" id="KW-0812">Transmembrane</keyword>
<feature type="transmembrane region" description="Helical" evidence="1">
    <location>
        <begin position="29"/>
        <end position="47"/>
    </location>
</feature>
<evidence type="ECO:0000313" key="2">
    <source>
        <dbReference type="EMBL" id="GBP76938.1"/>
    </source>
</evidence>
<sequence length="153" mass="17142">MVKGVLNQELPNSILATGHIARELYKMSAFNVILGCVMLLLIILFTISSAARYYIKFTCFIVASLIFATAPLPLMLFKPRDPRNALDQSRSGRPVTNKVDAILEKVEQHRHISSYDATKELGIDHKRVLTHLKKGGYTKSSRLGSHTSSLREM</sequence>
<feature type="transmembrane region" description="Helical" evidence="1">
    <location>
        <begin position="53"/>
        <end position="77"/>
    </location>
</feature>
<keyword evidence="3" id="KW-1185">Reference proteome</keyword>
<evidence type="ECO:0000256" key="1">
    <source>
        <dbReference type="SAM" id="Phobius"/>
    </source>
</evidence>
<gene>
    <name evidence="2" type="ORF">EVAR_53820_1</name>
</gene>
<name>A0A4C1YLD5_EUMVA</name>
<dbReference type="EMBL" id="BGZK01001310">
    <property type="protein sequence ID" value="GBP76938.1"/>
    <property type="molecule type" value="Genomic_DNA"/>
</dbReference>
<dbReference type="AlphaFoldDB" id="A0A4C1YLD5"/>
<dbReference type="OrthoDB" id="202234at2759"/>
<keyword evidence="1" id="KW-0472">Membrane</keyword>